<dbReference type="Pfam" id="PF14309">
    <property type="entry name" value="DUF4378"/>
    <property type="match status" value="1"/>
</dbReference>
<proteinExistence type="predicted"/>
<reference evidence="3 4" key="1">
    <citation type="submission" date="2023-12" db="EMBL/GenBank/DDBJ databases">
        <title>A high-quality genome assembly for Dillenia turbinata (Dilleniales).</title>
        <authorList>
            <person name="Chanderbali A."/>
        </authorList>
    </citation>
    <scope>NUCLEOTIDE SEQUENCE [LARGE SCALE GENOMIC DNA]</scope>
    <source>
        <strain evidence="3">LSX21</strain>
        <tissue evidence="3">Leaf</tissue>
    </source>
</reference>
<dbReference type="PANTHER" id="PTHR37613">
    <property type="entry name" value="DUF4378 DOMAIN PROTEIN"/>
    <property type="match status" value="1"/>
</dbReference>
<evidence type="ECO:0000313" key="3">
    <source>
        <dbReference type="EMBL" id="KAK6938547.1"/>
    </source>
</evidence>
<feature type="compositionally biased region" description="Polar residues" evidence="1">
    <location>
        <begin position="207"/>
        <end position="217"/>
    </location>
</feature>
<dbReference type="InterPro" id="IPR025486">
    <property type="entry name" value="DUF4378"/>
</dbReference>
<dbReference type="Proteomes" id="UP001370490">
    <property type="component" value="Unassembled WGS sequence"/>
</dbReference>
<evidence type="ECO:0000313" key="4">
    <source>
        <dbReference type="Proteomes" id="UP001370490"/>
    </source>
</evidence>
<sequence length="385" mass="43719">MASSTSKPTLVKLCELLQEKQEPFVLDVFLLERAYMTKNFNSNACLKRSASCSLDSRKKGLLSCSKKLRSMLRKLVFMSESSRMKNSNFSGGEELTDANKTSTSSQEGREFDRFSSASKSTEFNSCCENEIEEMPTSLPKDCNSLSQDTQTCNMEEHKAAADRKLEWNCMEEGSKQHSPVSVLQEITSCEDSPIQNRTHQHTETRQQENASTSSSSFPKKITEDSIFSASLWQLIFHSPAEKPYCIGLVQLQELLGYDPSAQYFMSKKVLQQTKQLLFDYVREVIQTHQRKKRQQHRHMGKFLGSEELGMLICNNIRAWANQSGDKTNIDHLLNLDFSALAEEQNDFEPRLQEIGIDIGDAILEEIKNEVVLDMISLLSNNCTLT</sequence>
<feature type="domain" description="DUF4378" evidence="2">
    <location>
        <begin position="270"/>
        <end position="366"/>
    </location>
</feature>
<dbReference type="AlphaFoldDB" id="A0AAN8W3U1"/>
<keyword evidence="4" id="KW-1185">Reference proteome</keyword>
<gene>
    <name evidence="3" type="ORF">RJ641_032055</name>
</gene>
<evidence type="ECO:0000259" key="2">
    <source>
        <dbReference type="Pfam" id="PF14309"/>
    </source>
</evidence>
<name>A0AAN8W3U1_9MAGN</name>
<dbReference type="PANTHER" id="PTHR37613:SF4">
    <property type="entry name" value="DUF4378 DOMAIN-CONTAINING PROTEIN"/>
    <property type="match status" value="1"/>
</dbReference>
<comment type="caution">
    <text evidence="3">The sequence shown here is derived from an EMBL/GenBank/DDBJ whole genome shotgun (WGS) entry which is preliminary data.</text>
</comment>
<organism evidence="3 4">
    <name type="scientific">Dillenia turbinata</name>
    <dbReference type="NCBI Taxonomy" id="194707"/>
    <lineage>
        <taxon>Eukaryota</taxon>
        <taxon>Viridiplantae</taxon>
        <taxon>Streptophyta</taxon>
        <taxon>Embryophyta</taxon>
        <taxon>Tracheophyta</taxon>
        <taxon>Spermatophyta</taxon>
        <taxon>Magnoliopsida</taxon>
        <taxon>eudicotyledons</taxon>
        <taxon>Gunneridae</taxon>
        <taxon>Pentapetalae</taxon>
        <taxon>Dilleniales</taxon>
        <taxon>Dilleniaceae</taxon>
        <taxon>Dillenia</taxon>
    </lineage>
</organism>
<feature type="region of interest" description="Disordered" evidence="1">
    <location>
        <begin position="85"/>
        <end position="114"/>
    </location>
</feature>
<feature type="region of interest" description="Disordered" evidence="1">
    <location>
        <begin position="193"/>
        <end position="218"/>
    </location>
</feature>
<accession>A0AAN8W3U1</accession>
<dbReference type="EMBL" id="JBAMMX010000006">
    <property type="protein sequence ID" value="KAK6938547.1"/>
    <property type="molecule type" value="Genomic_DNA"/>
</dbReference>
<protein>
    <recommendedName>
        <fullName evidence="2">DUF4378 domain-containing protein</fullName>
    </recommendedName>
</protein>
<evidence type="ECO:0000256" key="1">
    <source>
        <dbReference type="SAM" id="MobiDB-lite"/>
    </source>
</evidence>